<dbReference type="Proteomes" id="UP000011668">
    <property type="component" value="Unassembled WGS sequence"/>
</dbReference>
<reference evidence="1 2" key="1">
    <citation type="journal article" date="2013" name="Nat. Commun.">
        <title>The evolution and pathogenic mechanisms of the rice sheath blight pathogen.</title>
        <authorList>
            <person name="Zheng A."/>
            <person name="Lin R."/>
            <person name="Xu L."/>
            <person name="Qin P."/>
            <person name="Tang C."/>
            <person name="Ai P."/>
            <person name="Zhang D."/>
            <person name="Liu Y."/>
            <person name="Sun Z."/>
            <person name="Feng H."/>
            <person name="Wang Y."/>
            <person name="Chen Y."/>
            <person name="Liang X."/>
            <person name="Fu R."/>
            <person name="Li Q."/>
            <person name="Zhang J."/>
            <person name="Yu X."/>
            <person name="Xie Z."/>
            <person name="Ding L."/>
            <person name="Guan P."/>
            <person name="Tang J."/>
            <person name="Liang Y."/>
            <person name="Wang S."/>
            <person name="Deng Q."/>
            <person name="Li S."/>
            <person name="Zhu J."/>
            <person name="Wang L."/>
            <person name="Liu H."/>
            <person name="Li P."/>
        </authorList>
    </citation>
    <scope>NUCLEOTIDE SEQUENCE [LARGE SCALE GENOMIC DNA]</scope>
    <source>
        <strain evidence="2">AG-1 IA</strain>
    </source>
</reference>
<comment type="caution">
    <text evidence="1">The sequence shown here is derived from an EMBL/GenBank/DDBJ whole genome shotgun (WGS) entry which is preliminary data.</text>
</comment>
<dbReference type="EMBL" id="AFRT01003044">
    <property type="protein sequence ID" value="ELU36810.1"/>
    <property type="molecule type" value="Genomic_DNA"/>
</dbReference>
<dbReference type="HOGENOM" id="CLU_1316193_0_0_1"/>
<evidence type="ECO:0000313" key="1">
    <source>
        <dbReference type="EMBL" id="ELU36810.1"/>
    </source>
</evidence>
<proteinExistence type="predicted"/>
<gene>
    <name evidence="1" type="ORF">AG1IA_09160</name>
</gene>
<organism evidence="1 2">
    <name type="scientific">Thanatephorus cucumeris (strain AG1-IA)</name>
    <name type="common">Rice sheath blight fungus</name>
    <name type="synonym">Rhizoctonia solani</name>
    <dbReference type="NCBI Taxonomy" id="983506"/>
    <lineage>
        <taxon>Eukaryota</taxon>
        <taxon>Fungi</taxon>
        <taxon>Dikarya</taxon>
        <taxon>Basidiomycota</taxon>
        <taxon>Agaricomycotina</taxon>
        <taxon>Agaricomycetes</taxon>
        <taxon>Cantharellales</taxon>
        <taxon>Ceratobasidiaceae</taxon>
        <taxon>Rhizoctonia</taxon>
        <taxon>Rhizoctonia solani AG-1</taxon>
    </lineage>
</organism>
<evidence type="ECO:0000313" key="2">
    <source>
        <dbReference type="Proteomes" id="UP000011668"/>
    </source>
</evidence>
<protein>
    <submittedName>
        <fullName evidence="1">Uncharacterized protein</fullName>
    </submittedName>
</protein>
<name>L8WFU4_THACA</name>
<sequence length="209" mass="23892">MPSQQPLSLGKGRWRRDVSKGRMAVNGCELAEASEEQMVLPAESLLLLASGDSCDHAVCLVRIWCLWMDRVYGGNKRWQVEVGGGRWETRHRGTAVIYAGWYPFRPIPSLRWYDKQVDAVFRQQNEVWSTKIYASAYMATDQINHQYEGAIESRKRKKYAGMAVEEWTRLARSGVDSLHEWHVTYCTRLIDPCPSLAKSCAEVTLHVLA</sequence>
<dbReference type="AlphaFoldDB" id="L8WFU4"/>
<keyword evidence="2" id="KW-1185">Reference proteome</keyword>
<accession>L8WFU4</accession>